<dbReference type="GO" id="GO:0005886">
    <property type="term" value="C:plasma membrane"/>
    <property type="evidence" value="ECO:0007669"/>
    <property type="project" value="UniProtKB-SubCell"/>
</dbReference>
<keyword evidence="8" id="KW-0807">Transducer</keyword>
<evidence type="ECO:0000256" key="1">
    <source>
        <dbReference type="ARBA" id="ARBA00004651"/>
    </source>
</evidence>
<feature type="transmembrane region" description="Helical" evidence="10">
    <location>
        <begin position="235"/>
        <end position="260"/>
    </location>
</feature>
<evidence type="ECO:0000256" key="6">
    <source>
        <dbReference type="ARBA" id="ARBA00023136"/>
    </source>
</evidence>
<evidence type="ECO:0000256" key="8">
    <source>
        <dbReference type="ARBA" id="ARBA00023224"/>
    </source>
</evidence>
<keyword evidence="2" id="KW-1003">Cell membrane</keyword>
<reference evidence="12 13" key="1">
    <citation type="journal article" date="2021" name="Sci. Rep.">
        <title>Chromosome anchoring in Senegalese sole (Solea senegalensis) reveals sex-associated markers and genome rearrangements in flatfish.</title>
        <authorList>
            <person name="Guerrero-Cozar I."/>
            <person name="Gomez-Garrido J."/>
            <person name="Berbel C."/>
            <person name="Martinez-Blanch J.F."/>
            <person name="Alioto T."/>
            <person name="Claros M.G."/>
            <person name="Gagnaire P.A."/>
            <person name="Manchado M."/>
        </authorList>
    </citation>
    <scope>NUCLEOTIDE SEQUENCE [LARGE SCALE GENOMIC DNA]</scope>
    <source>
        <strain evidence="12">Sse05_10M</strain>
    </source>
</reference>
<dbReference type="PANTHER" id="PTHR24231">
    <property type="entry name" value="PURINOCEPTOR-RELATED G-PROTEIN COUPLED RECEPTOR"/>
    <property type="match status" value="1"/>
</dbReference>
<evidence type="ECO:0000256" key="9">
    <source>
        <dbReference type="SAM" id="MobiDB-lite"/>
    </source>
</evidence>
<dbReference type="GO" id="GO:0004930">
    <property type="term" value="F:G protein-coupled receptor activity"/>
    <property type="evidence" value="ECO:0007669"/>
    <property type="project" value="UniProtKB-KW"/>
</dbReference>
<keyword evidence="3 10" id="KW-0812">Transmembrane</keyword>
<sequence length="426" mass="48644">MATALCNNTSTTWLTECSRDHEHVKFSVYKYVYLLVFPVAFLFNAVVLVVFYLQSRHRSSNFSVVVMNLALSDCSFSLTLPLRLTYYFRGAVWSFPDWLCRVCQYFFYVNLYTSILFLTLLTVLRWLAVAKPHYHRSQATPTRTLLVCLGIWLFVGGSSAPFLYSGVTISIIRRLMDLSGLRRTPNICQRNRRHSVHMITIVTATFLVCFLPYHVIRAVHLHATYNQWNCGVRVWLQLTVVVTLCLAASNSIVNPLLYYYSTRMFRNNRNEQRALTFRHLPSHFHSLRRRRKSPGSDVSPGEKLGQSRRCRRFTGGVETSEPRPGSEVTPEPACVIFRLLFSCERGDGDGVNGSARGLHEIRFPPVEVEWAELNHGGCIGEGGGASPSVQLPRDGTQRQVCDPDAGKHHVHFKPQTGQRWSQEFYL</sequence>
<evidence type="ECO:0000256" key="7">
    <source>
        <dbReference type="ARBA" id="ARBA00023170"/>
    </source>
</evidence>
<evidence type="ECO:0000256" key="4">
    <source>
        <dbReference type="ARBA" id="ARBA00022989"/>
    </source>
</evidence>
<dbReference type="AlphaFoldDB" id="A0AAV6QPX8"/>
<proteinExistence type="predicted"/>
<keyword evidence="4 10" id="KW-1133">Transmembrane helix</keyword>
<dbReference type="InterPro" id="IPR000276">
    <property type="entry name" value="GPCR_Rhodpsn"/>
</dbReference>
<evidence type="ECO:0000256" key="10">
    <source>
        <dbReference type="SAM" id="Phobius"/>
    </source>
</evidence>
<gene>
    <name evidence="12" type="ORF">JOB18_001563</name>
</gene>
<dbReference type="InterPro" id="IPR017452">
    <property type="entry name" value="GPCR_Rhodpsn_7TM"/>
</dbReference>
<dbReference type="Proteomes" id="UP000693946">
    <property type="component" value="Linkage Group LG3"/>
</dbReference>
<comment type="caution">
    <text evidence="12">The sequence shown here is derived from an EMBL/GenBank/DDBJ whole genome shotgun (WGS) entry which is preliminary data.</text>
</comment>
<protein>
    <submittedName>
        <fullName evidence="12">Cysteinyl leukotriene receptor 1-like</fullName>
    </submittedName>
</protein>
<keyword evidence="13" id="KW-1185">Reference proteome</keyword>
<feature type="transmembrane region" description="Helical" evidence="10">
    <location>
        <begin position="149"/>
        <end position="175"/>
    </location>
</feature>
<evidence type="ECO:0000313" key="12">
    <source>
        <dbReference type="EMBL" id="KAG7495551.1"/>
    </source>
</evidence>
<dbReference type="Pfam" id="PF00001">
    <property type="entry name" value="7tm_1"/>
    <property type="match status" value="2"/>
</dbReference>
<dbReference type="PROSITE" id="PS50262">
    <property type="entry name" value="G_PROTEIN_RECEP_F1_2"/>
    <property type="match status" value="1"/>
</dbReference>
<evidence type="ECO:0000313" key="13">
    <source>
        <dbReference type="Proteomes" id="UP000693946"/>
    </source>
</evidence>
<evidence type="ECO:0000256" key="3">
    <source>
        <dbReference type="ARBA" id="ARBA00022692"/>
    </source>
</evidence>
<accession>A0AAV6QPX8</accession>
<feature type="transmembrane region" description="Helical" evidence="10">
    <location>
        <begin position="196"/>
        <end position="215"/>
    </location>
</feature>
<dbReference type="EMBL" id="JAGKHQ010000015">
    <property type="protein sequence ID" value="KAG7495551.1"/>
    <property type="molecule type" value="Genomic_DNA"/>
</dbReference>
<comment type="subcellular location">
    <subcellularLocation>
        <location evidence="1">Cell membrane</location>
        <topology evidence="1">Multi-pass membrane protein</topology>
    </subcellularLocation>
</comment>
<name>A0AAV6QPX8_SOLSE</name>
<keyword evidence="6 10" id="KW-0472">Membrane</keyword>
<keyword evidence="5" id="KW-0297">G-protein coupled receptor</keyword>
<evidence type="ECO:0000259" key="11">
    <source>
        <dbReference type="PROSITE" id="PS50262"/>
    </source>
</evidence>
<keyword evidence="7 12" id="KW-0675">Receptor</keyword>
<evidence type="ECO:0000256" key="5">
    <source>
        <dbReference type="ARBA" id="ARBA00023040"/>
    </source>
</evidence>
<feature type="transmembrane region" description="Helical" evidence="10">
    <location>
        <begin position="105"/>
        <end position="129"/>
    </location>
</feature>
<feature type="region of interest" description="Disordered" evidence="9">
    <location>
        <begin position="286"/>
        <end position="329"/>
    </location>
</feature>
<feature type="transmembrane region" description="Helical" evidence="10">
    <location>
        <begin position="31"/>
        <end position="53"/>
    </location>
</feature>
<evidence type="ECO:0000256" key="2">
    <source>
        <dbReference type="ARBA" id="ARBA00022475"/>
    </source>
</evidence>
<dbReference type="PANTHER" id="PTHR24231:SF52">
    <property type="entry name" value="CYSTEINYL LEUKOTRIENE RECEPTOR 2-LIKE"/>
    <property type="match status" value="1"/>
</dbReference>
<dbReference type="SUPFAM" id="SSF81321">
    <property type="entry name" value="Family A G protein-coupled receptor-like"/>
    <property type="match status" value="1"/>
</dbReference>
<feature type="domain" description="G-protein coupled receptors family 1 profile" evidence="11">
    <location>
        <begin position="43"/>
        <end position="219"/>
    </location>
</feature>
<organism evidence="12 13">
    <name type="scientific">Solea senegalensis</name>
    <name type="common">Senegalese sole</name>
    <dbReference type="NCBI Taxonomy" id="28829"/>
    <lineage>
        <taxon>Eukaryota</taxon>
        <taxon>Metazoa</taxon>
        <taxon>Chordata</taxon>
        <taxon>Craniata</taxon>
        <taxon>Vertebrata</taxon>
        <taxon>Euteleostomi</taxon>
        <taxon>Actinopterygii</taxon>
        <taxon>Neopterygii</taxon>
        <taxon>Teleostei</taxon>
        <taxon>Neoteleostei</taxon>
        <taxon>Acanthomorphata</taxon>
        <taxon>Carangaria</taxon>
        <taxon>Pleuronectiformes</taxon>
        <taxon>Pleuronectoidei</taxon>
        <taxon>Soleidae</taxon>
        <taxon>Solea</taxon>
    </lineage>
</organism>